<feature type="transmembrane region" description="Helical" evidence="1">
    <location>
        <begin position="120"/>
        <end position="145"/>
    </location>
</feature>
<keyword evidence="1" id="KW-0812">Transmembrane</keyword>
<feature type="transmembrane region" description="Helical" evidence="1">
    <location>
        <begin position="34"/>
        <end position="57"/>
    </location>
</feature>
<evidence type="ECO:0000313" key="2">
    <source>
        <dbReference type="EMBL" id="DAE14868.1"/>
    </source>
</evidence>
<organism evidence="2">
    <name type="scientific">Podoviridae sp. ctUT63</name>
    <dbReference type="NCBI Taxonomy" id="2825253"/>
    <lineage>
        <taxon>Viruses</taxon>
        <taxon>Duplodnaviria</taxon>
        <taxon>Heunggongvirae</taxon>
        <taxon>Uroviricota</taxon>
        <taxon>Caudoviricetes</taxon>
    </lineage>
</organism>
<accession>A0A8S5Q8Q4</accession>
<dbReference type="EMBL" id="BK015595">
    <property type="protein sequence ID" value="DAE14868.1"/>
    <property type="molecule type" value="Genomic_DNA"/>
</dbReference>
<evidence type="ECO:0000256" key="1">
    <source>
        <dbReference type="SAM" id="Phobius"/>
    </source>
</evidence>
<sequence>MKNKDMIERVGALWNIALAYGASCWAYFQPVHHLLTVLLIVLIANFLARLAQSIRGWKLRRSRRRRFSFKRWFREVRFTDILKEFALSCFIVMTLCVIYKTLYPIEEEASMILTVTKYGVYIALVGYVMLFLNTMGDAFADAYLVKVFKAVFKRINVFKMFSFSKNIPDEMFDDIKKIADDKVKDKS</sequence>
<name>A0A8S5Q8Q4_9CAUD</name>
<feature type="transmembrane region" description="Helical" evidence="1">
    <location>
        <begin position="12"/>
        <end position="28"/>
    </location>
</feature>
<feature type="transmembrane region" description="Helical" evidence="1">
    <location>
        <begin position="78"/>
        <end position="100"/>
    </location>
</feature>
<reference evidence="2" key="1">
    <citation type="journal article" date="2021" name="Proc. Natl. Acad. Sci. U.S.A.">
        <title>A Catalog of Tens of Thousands of Viruses from Human Metagenomes Reveals Hidden Associations with Chronic Diseases.</title>
        <authorList>
            <person name="Tisza M.J."/>
            <person name="Buck C.B."/>
        </authorList>
    </citation>
    <scope>NUCLEOTIDE SEQUENCE</scope>
    <source>
        <strain evidence="2">CtUT63</strain>
    </source>
</reference>
<proteinExistence type="predicted"/>
<keyword evidence="1" id="KW-0472">Membrane</keyword>
<keyword evidence="1" id="KW-1133">Transmembrane helix</keyword>
<protein>
    <submittedName>
        <fullName evidence="2">Uncharacterized protein</fullName>
    </submittedName>
</protein>